<reference evidence="7 8" key="1">
    <citation type="journal article" date="2018" name="Mol. Plant">
        <title>The genome of Artemisia annua provides insight into the evolution of Asteraceae family and artemisinin biosynthesis.</title>
        <authorList>
            <person name="Shen Q."/>
            <person name="Zhang L."/>
            <person name="Liao Z."/>
            <person name="Wang S."/>
            <person name="Yan T."/>
            <person name="Shi P."/>
            <person name="Liu M."/>
            <person name="Fu X."/>
            <person name="Pan Q."/>
            <person name="Wang Y."/>
            <person name="Lv Z."/>
            <person name="Lu X."/>
            <person name="Zhang F."/>
            <person name="Jiang W."/>
            <person name="Ma Y."/>
            <person name="Chen M."/>
            <person name="Hao X."/>
            <person name="Li L."/>
            <person name="Tang Y."/>
            <person name="Lv G."/>
            <person name="Zhou Y."/>
            <person name="Sun X."/>
            <person name="Brodelius P.E."/>
            <person name="Rose J.K.C."/>
            <person name="Tang K."/>
        </authorList>
    </citation>
    <scope>NUCLEOTIDE SEQUENCE [LARGE SCALE GENOMIC DNA]</scope>
    <source>
        <strain evidence="8">cv. Huhao1</strain>
        <tissue evidence="7">Leaf</tissue>
    </source>
</reference>
<evidence type="ECO:0000259" key="5">
    <source>
        <dbReference type="Pfam" id="PF00389"/>
    </source>
</evidence>
<dbReference type="STRING" id="35608.A0A2U1N421"/>
<accession>A0A2U1N421</accession>
<dbReference type="AlphaFoldDB" id="A0A2U1N421"/>
<dbReference type="Gene3D" id="3.40.50.720">
    <property type="entry name" value="NAD(P)-binding Rossmann-like Domain"/>
    <property type="match status" value="3"/>
</dbReference>
<proteinExistence type="inferred from homology"/>
<keyword evidence="1" id="KW-0521">NADP</keyword>
<evidence type="ECO:0000313" key="8">
    <source>
        <dbReference type="Proteomes" id="UP000245207"/>
    </source>
</evidence>
<feature type="domain" description="D-isomer specific 2-hydroxyacid dehydrogenase NAD-binding" evidence="6">
    <location>
        <begin position="239"/>
        <end position="378"/>
    </location>
</feature>
<comment type="similarity">
    <text evidence="4">Belongs to the D-isomer specific 2-hydroxyacid dehydrogenase family.</text>
</comment>
<dbReference type="InterPro" id="IPR006140">
    <property type="entry name" value="D-isomer_DH_NAD-bd"/>
</dbReference>
<feature type="domain" description="D-isomer specific 2-hydroxyacid dehydrogenase NAD-binding" evidence="6">
    <location>
        <begin position="110"/>
        <end position="237"/>
    </location>
</feature>
<evidence type="ECO:0008006" key="9">
    <source>
        <dbReference type="Google" id="ProtNLM"/>
    </source>
</evidence>
<dbReference type="EMBL" id="PKPP01003680">
    <property type="protein sequence ID" value="PWA68233.1"/>
    <property type="molecule type" value="Genomic_DNA"/>
</dbReference>
<dbReference type="InterPro" id="IPR050223">
    <property type="entry name" value="D-isomer_2-hydroxyacid_DH"/>
</dbReference>
<evidence type="ECO:0000259" key="6">
    <source>
        <dbReference type="Pfam" id="PF02826"/>
    </source>
</evidence>
<dbReference type="InterPro" id="IPR006139">
    <property type="entry name" value="D-isomer_2_OHA_DH_cat_dom"/>
</dbReference>
<keyword evidence="8" id="KW-1185">Reference proteome</keyword>
<feature type="domain" description="D-isomer specific 2-hydroxyacid dehydrogenase catalytic" evidence="5">
    <location>
        <begin position="44"/>
        <end position="410"/>
    </location>
</feature>
<sequence>MADNNKLPIAIIHRLPVFQFDLTLASNIFTPIEPSDPSHHTHQPSARVIICIGPTPLTSAHMAQYPSLECVIGTSAGVDHVDLEECRRKGIRVTSAGDAFSEDGADYAVGLLLDVLRLLSASDRYVRIGLWPKNGLYPLGNSVYEYIDQESIHILGGKRVGIVGLGSIGTLIAKRLEPFGCAIAYNSRKKKAQLPYAFYSTVLDLATNSDALIVCCSLTNKTRHIINHDVLKALGNTGLGGKRVGIVGLGSIGTLIAKRLEPFGCTIAYNSRKKKAQLPYAFYSTVLDLATNSDALIVCCSLTNKTRHIINRDVLKALGNTGVLVNIGRGGLVDEKELVKFLVGREIRGAGLDVFENEPEVPKELYTLDNVVLSPHKAILTPESFAGVREVMTRNLKAFFSNEPLLSEINLHDS</sequence>
<evidence type="ECO:0000256" key="1">
    <source>
        <dbReference type="ARBA" id="ARBA00022857"/>
    </source>
</evidence>
<gene>
    <name evidence="7" type="ORF">CTI12_AA310520</name>
</gene>
<dbReference type="Pfam" id="PF02826">
    <property type="entry name" value="2-Hacid_dh_C"/>
    <property type="match status" value="2"/>
</dbReference>
<dbReference type="GO" id="GO:0051287">
    <property type="term" value="F:NAD binding"/>
    <property type="evidence" value="ECO:0007669"/>
    <property type="project" value="InterPro"/>
</dbReference>
<dbReference type="PANTHER" id="PTHR10996:SF268">
    <property type="entry name" value="GLYOXYLATE_HYDROXYPYRUVATE REDUCTASE HPR3"/>
    <property type="match status" value="1"/>
</dbReference>
<dbReference type="FunFam" id="3.40.50.720:FF:000213">
    <property type="entry name" value="Putative 2-hydroxyacid dehydrogenase"/>
    <property type="match status" value="1"/>
</dbReference>
<dbReference type="Pfam" id="PF00389">
    <property type="entry name" value="2-Hacid_dh"/>
    <property type="match status" value="1"/>
</dbReference>
<keyword evidence="3" id="KW-0520">NAD</keyword>
<dbReference type="PANTHER" id="PTHR10996">
    <property type="entry name" value="2-HYDROXYACID DEHYDROGENASE-RELATED"/>
    <property type="match status" value="1"/>
</dbReference>
<dbReference type="FunFam" id="3.40.50.720:FF:001289">
    <property type="entry name" value="Os11g0229100 protein"/>
    <property type="match status" value="1"/>
</dbReference>
<dbReference type="GO" id="GO:0016618">
    <property type="term" value="F:hydroxypyruvate reductase [NAD(P)H] activity"/>
    <property type="evidence" value="ECO:0007669"/>
    <property type="project" value="TreeGrafter"/>
</dbReference>
<dbReference type="SUPFAM" id="SSF51735">
    <property type="entry name" value="NAD(P)-binding Rossmann-fold domains"/>
    <property type="match status" value="2"/>
</dbReference>
<organism evidence="7 8">
    <name type="scientific">Artemisia annua</name>
    <name type="common">Sweet wormwood</name>
    <dbReference type="NCBI Taxonomy" id="35608"/>
    <lineage>
        <taxon>Eukaryota</taxon>
        <taxon>Viridiplantae</taxon>
        <taxon>Streptophyta</taxon>
        <taxon>Embryophyta</taxon>
        <taxon>Tracheophyta</taxon>
        <taxon>Spermatophyta</taxon>
        <taxon>Magnoliopsida</taxon>
        <taxon>eudicotyledons</taxon>
        <taxon>Gunneridae</taxon>
        <taxon>Pentapetalae</taxon>
        <taxon>asterids</taxon>
        <taxon>campanulids</taxon>
        <taxon>Asterales</taxon>
        <taxon>Asteraceae</taxon>
        <taxon>Asteroideae</taxon>
        <taxon>Anthemideae</taxon>
        <taxon>Artemisiinae</taxon>
        <taxon>Artemisia</taxon>
    </lineage>
</organism>
<evidence type="ECO:0000256" key="3">
    <source>
        <dbReference type="ARBA" id="ARBA00023027"/>
    </source>
</evidence>
<comment type="caution">
    <text evidence="7">The sequence shown here is derived from an EMBL/GenBank/DDBJ whole genome shotgun (WGS) entry which is preliminary data.</text>
</comment>
<dbReference type="InterPro" id="IPR036291">
    <property type="entry name" value="NAD(P)-bd_dom_sf"/>
</dbReference>
<evidence type="ECO:0000256" key="2">
    <source>
        <dbReference type="ARBA" id="ARBA00023002"/>
    </source>
</evidence>
<dbReference type="GO" id="GO:0030267">
    <property type="term" value="F:glyoxylate reductase (NADPH) activity"/>
    <property type="evidence" value="ECO:0007669"/>
    <property type="project" value="TreeGrafter"/>
</dbReference>
<dbReference type="SUPFAM" id="SSF52283">
    <property type="entry name" value="Formate/glycerate dehydrogenase catalytic domain-like"/>
    <property type="match status" value="1"/>
</dbReference>
<evidence type="ECO:0000313" key="7">
    <source>
        <dbReference type="EMBL" id="PWA68233.1"/>
    </source>
</evidence>
<dbReference type="OrthoDB" id="298012at2759"/>
<dbReference type="Proteomes" id="UP000245207">
    <property type="component" value="Unassembled WGS sequence"/>
</dbReference>
<protein>
    <recommendedName>
        <fullName evidence="9">D-isomer specific 2-hydroxyacid dehydrogenase family protein</fullName>
    </recommendedName>
</protein>
<name>A0A2U1N421_ARTAN</name>
<keyword evidence="2 4" id="KW-0560">Oxidoreductase</keyword>
<evidence type="ECO:0000256" key="4">
    <source>
        <dbReference type="RuleBase" id="RU003719"/>
    </source>
</evidence>
<dbReference type="GO" id="GO:0005829">
    <property type="term" value="C:cytosol"/>
    <property type="evidence" value="ECO:0007669"/>
    <property type="project" value="TreeGrafter"/>
</dbReference>